<feature type="compositionally biased region" description="Polar residues" evidence="4">
    <location>
        <begin position="425"/>
        <end position="451"/>
    </location>
</feature>
<keyword evidence="3" id="KW-0804">Transcription</keyword>
<dbReference type="Pfam" id="PF04153">
    <property type="entry name" value="NOT2_3_5_C"/>
    <property type="match status" value="1"/>
</dbReference>
<dbReference type="InterPro" id="IPR040168">
    <property type="entry name" value="Not2/3/5"/>
</dbReference>
<comment type="caution">
    <text evidence="6">The sequence shown here is derived from an EMBL/GenBank/DDBJ whole genome shotgun (WGS) entry which is preliminary data.</text>
</comment>
<feature type="compositionally biased region" description="Gly residues" evidence="4">
    <location>
        <begin position="453"/>
        <end position="463"/>
    </location>
</feature>
<feature type="compositionally biased region" description="Low complexity" evidence="4">
    <location>
        <begin position="172"/>
        <end position="188"/>
    </location>
</feature>
<evidence type="ECO:0000259" key="5">
    <source>
        <dbReference type="Pfam" id="PF04153"/>
    </source>
</evidence>
<organism evidence="6 7">
    <name type="scientific">Powellomyces hirtus</name>
    <dbReference type="NCBI Taxonomy" id="109895"/>
    <lineage>
        <taxon>Eukaryota</taxon>
        <taxon>Fungi</taxon>
        <taxon>Fungi incertae sedis</taxon>
        <taxon>Chytridiomycota</taxon>
        <taxon>Chytridiomycota incertae sedis</taxon>
        <taxon>Chytridiomycetes</taxon>
        <taxon>Spizellomycetales</taxon>
        <taxon>Powellomycetaceae</taxon>
        <taxon>Powellomyces</taxon>
    </lineage>
</organism>
<keyword evidence="7" id="KW-1185">Reference proteome</keyword>
<evidence type="ECO:0000313" key="6">
    <source>
        <dbReference type="EMBL" id="TPX55303.1"/>
    </source>
</evidence>
<sequence>MSDFPALGGNSSSRDGIGGGGSSGGGGGPTSSLLSFSSIAGGKGPAGADALRNGPSNPAPTAADFTIDDFPALTPGASGLSNQQHQPPSQLHHMQQQQQQLSQHLSLQHQQDQQQAHLLNRSNTGTPGRADGLSNGVADPTINGPAGISPLGPGTAFGGPSVLAMPTQPSRTGSASSGVGNSSSTPASGGKRPIGPGSMYAMKPQPNNFDAPSSGSSTPTDLTMTPLGGPTPIPPAGTTDKYGLYGLIDLIRLTDPDANMIHLGCDLTSLGLDLATNDPLYSTFMSPFSEYPTLGSEPQFTLPSCYNLLQPPPPPMTKVSSFSDETLFYIFYAQPRESLQEAAAQELFNRSWRFHKELKLWVSRDRSPESLAAEAAISTKGAGFERGIFIFFDPGVWARVKKEWVVYYDQLEERGILGGVPEGSNGMTINNNGDSETPGSVTGASVQQNARTGGFGDDGGLQRGGSESTRSGWTPQSQQQGFYGSGLPPLGLPAEGSGSSAVNAGR</sequence>
<feature type="compositionally biased region" description="Polar residues" evidence="4">
    <location>
        <begin position="205"/>
        <end position="217"/>
    </location>
</feature>
<dbReference type="GO" id="GO:0006355">
    <property type="term" value="P:regulation of DNA-templated transcription"/>
    <property type="evidence" value="ECO:0007669"/>
    <property type="project" value="InterPro"/>
</dbReference>
<feature type="compositionally biased region" description="Polar residues" evidence="4">
    <location>
        <begin position="466"/>
        <end position="482"/>
    </location>
</feature>
<evidence type="ECO:0000256" key="2">
    <source>
        <dbReference type="ARBA" id="ARBA00023015"/>
    </source>
</evidence>
<gene>
    <name evidence="6" type="ORF">PhCBS80983_g05430</name>
</gene>
<feature type="region of interest" description="Disordered" evidence="4">
    <location>
        <begin position="419"/>
        <end position="506"/>
    </location>
</feature>
<dbReference type="Gene3D" id="2.30.30.1020">
    <property type="entry name" value="CCR4-NOT complex subunit 2/3/5, C-terminal domain"/>
    <property type="match status" value="1"/>
</dbReference>
<dbReference type="AlphaFoldDB" id="A0A507DUA3"/>
<dbReference type="EMBL" id="QEAQ01000116">
    <property type="protein sequence ID" value="TPX55303.1"/>
    <property type="molecule type" value="Genomic_DNA"/>
</dbReference>
<keyword evidence="2" id="KW-0805">Transcription regulation</keyword>
<name>A0A507DUA3_9FUNG</name>
<feature type="region of interest" description="Disordered" evidence="4">
    <location>
        <begin position="1"/>
        <end position="236"/>
    </location>
</feature>
<feature type="compositionally biased region" description="Low complexity" evidence="4">
    <location>
        <begin position="83"/>
        <end position="119"/>
    </location>
</feature>
<dbReference type="InterPro" id="IPR007282">
    <property type="entry name" value="NOT2/3/5_C"/>
</dbReference>
<evidence type="ECO:0000256" key="3">
    <source>
        <dbReference type="ARBA" id="ARBA00023163"/>
    </source>
</evidence>
<dbReference type="Proteomes" id="UP000318582">
    <property type="component" value="Unassembled WGS sequence"/>
</dbReference>
<evidence type="ECO:0000256" key="4">
    <source>
        <dbReference type="SAM" id="MobiDB-lite"/>
    </source>
</evidence>
<reference evidence="6 7" key="1">
    <citation type="journal article" date="2019" name="Sci. Rep.">
        <title>Comparative genomics of chytrid fungi reveal insights into the obligate biotrophic and pathogenic lifestyle of Synchytrium endobioticum.</title>
        <authorList>
            <person name="van de Vossenberg B.T.L.H."/>
            <person name="Warris S."/>
            <person name="Nguyen H.D.T."/>
            <person name="van Gent-Pelzer M.P.E."/>
            <person name="Joly D.L."/>
            <person name="van de Geest H.C."/>
            <person name="Bonants P.J.M."/>
            <person name="Smith D.S."/>
            <person name="Levesque C.A."/>
            <person name="van der Lee T.A.J."/>
        </authorList>
    </citation>
    <scope>NUCLEOTIDE SEQUENCE [LARGE SCALE GENOMIC DNA]</scope>
    <source>
        <strain evidence="6 7">CBS 809.83</strain>
    </source>
</reference>
<dbReference type="InterPro" id="IPR038635">
    <property type="entry name" value="CCR4-NOT_su2/3/5_C_sf"/>
</dbReference>
<feature type="compositionally biased region" description="Gly residues" evidence="4">
    <location>
        <begin position="16"/>
        <end position="29"/>
    </location>
</feature>
<feature type="compositionally biased region" description="Low complexity" evidence="4">
    <location>
        <begin position="218"/>
        <end position="228"/>
    </location>
</feature>
<comment type="similarity">
    <text evidence="1">Belongs to the CNOT2/3/5 family.</text>
</comment>
<dbReference type="GO" id="GO:0000289">
    <property type="term" value="P:nuclear-transcribed mRNA poly(A) tail shortening"/>
    <property type="evidence" value="ECO:0007669"/>
    <property type="project" value="UniProtKB-ARBA"/>
</dbReference>
<evidence type="ECO:0000256" key="1">
    <source>
        <dbReference type="ARBA" id="ARBA00007682"/>
    </source>
</evidence>
<feature type="compositionally biased region" description="Polar residues" evidence="4">
    <location>
        <begin position="497"/>
        <end position="506"/>
    </location>
</feature>
<protein>
    <recommendedName>
        <fullName evidence="5">NOT2/NOT3/NOT5 C-terminal domain-containing protein</fullName>
    </recommendedName>
</protein>
<dbReference type="PANTHER" id="PTHR23326">
    <property type="entry name" value="CCR4 NOT-RELATED"/>
    <property type="match status" value="1"/>
</dbReference>
<feature type="compositionally biased region" description="Low complexity" evidence="4">
    <location>
        <begin position="30"/>
        <end position="40"/>
    </location>
</feature>
<proteinExistence type="inferred from homology"/>
<dbReference type="STRING" id="109895.A0A507DUA3"/>
<dbReference type="GO" id="GO:0030015">
    <property type="term" value="C:CCR4-NOT core complex"/>
    <property type="evidence" value="ECO:0007669"/>
    <property type="project" value="InterPro"/>
</dbReference>
<accession>A0A507DUA3</accession>
<evidence type="ECO:0000313" key="7">
    <source>
        <dbReference type="Proteomes" id="UP000318582"/>
    </source>
</evidence>
<feature type="domain" description="NOT2/NOT3/NOT5 C-terminal" evidence="5">
    <location>
        <begin position="281"/>
        <end position="411"/>
    </location>
</feature>